<keyword evidence="3" id="KW-1185">Reference proteome</keyword>
<sequence length="148" mass="16848">MRTGIPNVIVSDQGTNFISKLTQEFHKRLGSSPNFSCPGYPASNGLVEIYHNILKQMLHHVIRTVPSNWDKHIPYLLFAYCEVPNCTTRVLPFQLMCVRQARRSLVVLKSSWSGEVPLPTNISQSAVDYLQELKLKMEQTAEQVKIFS</sequence>
<dbReference type="Proteomes" id="UP000499080">
    <property type="component" value="Unassembled WGS sequence"/>
</dbReference>
<organism evidence="2 3">
    <name type="scientific">Araneus ventricosus</name>
    <name type="common">Orbweaver spider</name>
    <name type="synonym">Epeira ventricosa</name>
    <dbReference type="NCBI Taxonomy" id="182803"/>
    <lineage>
        <taxon>Eukaryota</taxon>
        <taxon>Metazoa</taxon>
        <taxon>Ecdysozoa</taxon>
        <taxon>Arthropoda</taxon>
        <taxon>Chelicerata</taxon>
        <taxon>Arachnida</taxon>
        <taxon>Araneae</taxon>
        <taxon>Araneomorphae</taxon>
        <taxon>Entelegynae</taxon>
        <taxon>Araneoidea</taxon>
        <taxon>Araneidae</taxon>
        <taxon>Araneus</taxon>
    </lineage>
</organism>
<dbReference type="AlphaFoldDB" id="A0A4Y2QYR9"/>
<dbReference type="Gene3D" id="3.30.420.10">
    <property type="entry name" value="Ribonuclease H-like superfamily/Ribonuclease H"/>
    <property type="match status" value="1"/>
</dbReference>
<protein>
    <recommendedName>
        <fullName evidence="1">Integrase catalytic domain-containing protein</fullName>
    </recommendedName>
</protein>
<dbReference type="InterPro" id="IPR001584">
    <property type="entry name" value="Integrase_cat-core"/>
</dbReference>
<dbReference type="SUPFAM" id="SSF53098">
    <property type="entry name" value="Ribonuclease H-like"/>
    <property type="match status" value="1"/>
</dbReference>
<dbReference type="PROSITE" id="PS50994">
    <property type="entry name" value="INTEGRASE"/>
    <property type="match status" value="1"/>
</dbReference>
<name>A0A4Y2QYR9_ARAVE</name>
<feature type="domain" description="Integrase catalytic" evidence="1">
    <location>
        <begin position="1"/>
        <end position="100"/>
    </location>
</feature>
<evidence type="ECO:0000259" key="1">
    <source>
        <dbReference type="PROSITE" id="PS50994"/>
    </source>
</evidence>
<dbReference type="OrthoDB" id="775972at2759"/>
<reference evidence="2 3" key="1">
    <citation type="journal article" date="2019" name="Sci. Rep.">
        <title>Orb-weaving spider Araneus ventricosus genome elucidates the spidroin gene catalogue.</title>
        <authorList>
            <person name="Kono N."/>
            <person name="Nakamura H."/>
            <person name="Ohtoshi R."/>
            <person name="Moran D.A.P."/>
            <person name="Shinohara A."/>
            <person name="Yoshida Y."/>
            <person name="Fujiwara M."/>
            <person name="Mori M."/>
            <person name="Tomita M."/>
            <person name="Arakawa K."/>
        </authorList>
    </citation>
    <scope>NUCLEOTIDE SEQUENCE [LARGE SCALE GENOMIC DNA]</scope>
</reference>
<dbReference type="PANTHER" id="PTHR37984:SF5">
    <property type="entry name" value="PROTEIN NYNRIN-LIKE"/>
    <property type="match status" value="1"/>
</dbReference>
<dbReference type="GO" id="GO:0015074">
    <property type="term" value="P:DNA integration"/>
    <property type="evidence" value="ECO:0007669"/>
    <property type="project" value="InterPro"/>
</dbReference>
<dbReference type="InterPro" id="IPR012337">
    <property type="entry name" value="RNaseH-like_sf"/>
</dbReference>
<accession>A0A4Y2QYR9</accession>
<dbReference type="PANTHER" id="PTHR37984">
    <property type="entry name" value="PROTEIN CBG26694"/>
    <property type="match status" value="1"/>
</dbReference>
<dbReference type="InterPro" id="IPR050951">
    <property type="entry name" value="Retrovirus_Pol_polyprotein"/>
</dbReference>
<evidence type="ECO:0000313" key="2">
    <source>
        <dbReference type="EMBL" id="GBN68366.1"/>
    </source>
</evidence>
<dbReference type="EMBL" id="BGPR01015196">
    <property type="protein sequence ID" value="GBN68366.1"/>
    <property type="molecule type" value="Genomic_DNA"/>
</dbReference>
<dbReference type="InterPro" id="IPR036397">
    <property type="entry name" value="RNaseH_sf"/>
</dbReference>
<evidence type="ECO:0000313" key="3">
    <source>
        <dbReference type="Proteomes" id="UP000499080"/>
    </source>
</evidence>
<proteinExistence type="predicted"/>
<dbReference type="GO" id="GO:0003676">
    <property type="term" value="F:nucleic acid binding"/>
    <property type="evidence" value="ECO:0007669"/>
    <property type="project" value="InterPro"/>
</dbReference>
<comment type="caution">
    <text evidence="2">The sequence shown here is derived from an EMBL/GenBank/DDBJ whole genome shotgun (WGS) entry which is preliminary data.</text>
</comment>
<gene>
    <name evidence="2" type="ORF">AVEN_223915_1</name>
</gene>